<dbReference type="EMBL" id="KN716320">
    <property type="protein sequence ID" value="KJH47108.1"/>
    <property type="molecule type" value="Genomic_DNA"/>
</dbReference>
<evidence type="ECO:0000313" key="2">
    <source>
        <dbReference type="EMBL" id="KJH47108.1"/>
    </source>
</evidence>
<proteinExistence type="predicted"/>
<dbReference type="Proteomes" id="UP000053766">
    <property type="component" value="Unassembled WGS sequence"/>
</dbReference>
<evidence type="ECO:0000256" key="1">
    <source>
        <dbReference type="SAM" id="MobiDB-lite"/>
    </source>
</evidence>
<gene>
    <name evidence="2" type="ORF">DICVIV_06816</name>
</gene>
<reference evidence="2 3" key="1">
    <citation type="submission" date="2013-11" db="EMBL/GenBank/DDBJ databases">
        <title>Draft genome of the bovine lungworm Dictyocaulus viviparus.</title>
        <authorList>
            <person name="Mitreva M."/>
        </authorList>
    </citation>
    <scope>NUCLEOTIDE SEQUENCE [LARGE SCALE GENOMIC DNA]</scope>
    <source>
        <strain evidence="2 3">HannoverDv2000</strain>
    </source>
</reference>
<feature type="compositionally biased region" description="Polar residues" evidence="1">
    <location>
        <begin position="128"/>
        <end position="144"/>
    </location>
</feature>
<feature type="region of interest" description="Disordered" evidence="1">
    <location>
        <begin position="1"/>
        <end position="32"/>
    </location>
</feature>
<organism evidence="2 3">
    <name type="scientific">Dictyocaulus viviparus</name>
    <name type="common">Bovine lungworm</name>
    <dbReference type="NCBI Taxonomy" id="29172"/>
    <lineage>
        <taxon>Eukaryota</taxon>
        <taxon>Metazoa</taxon>
        <taxon>Ecdysozoa</taxon>
        <taxon>Nematoda</taxon>
        <taxon>Chromadorea</taxon>
        <taxon>Rhabditida</taxon>
        <taxon>Rhabditina</taxon>
        <taxon>Rhabditomorpha</taxon>
        <taxon>Strongyloidea</taxon>
        <taxon>Metastrongylidae</taxon>
        <taxon>Dictyocaulus</taxon>
    </lineage>
</organism>
<feature type="region of interest" description="Disordered" evidence="1">
    <location>
        <begin position="125"/>
        <end position="154"/>
    </location>
</feature>
<reference evidence="3" key="2">
    <citation type="journal article" date="2016" name="Sci. Rep.">
        <title>Dictyocaulus viviparus genome, variome and transcriptome elucidate lungworm biology and support future intervention.</title>
        <authorList>
            <person name="McNulty S.N."/>
            <person name="Strube C."/>
            <person name="Rosa B.A."/>
            <person name="Martin J.C."/>
            <person name="Tyagi R."/>
            <person name="Choi Y.J."/>
            <person name="Wang Q."/>
            <person name="Hallsworth Pepin K."/>
            <person name="Zhang X."/>
            <person name="Ozersky P."/>
            <person name="Wilson R.K."/>
            <person name="Sternberg P.W."/>
            <person name="Gasser R.B."/>
            <person name="Mitreva M."/>
        </authorList>
    </citation>
    <scope>NUCLEOTIDE SEQUENCE [LARGE SCALE GENOMIC DNA]</scope>
    <source>
        <strain evidence="3">HannoverDv2000</strain>
    </source>
</reference>
<protein>
    <submittedName>
        <fullName evidence="2">Uncharacterized protein</fullName>
    </submittedName>
</protein>
<dbReference type="AlphaFoldDB" id="A0A0D8XQZ8"/>
<sequence length="211" mass="23632">MPNRPFRTLSRPHGLPESFPQPTVPPSRINSSHLQIPRNTSVTGLVAKAFETSEQQRNLALGKVQRSLYSRHLLEKVPPSPTTSLVDDEIAYVMTLPYGKNPRLAAKIRQFGLALQDHHRNKVIKSNYPPNVLTNNTDISSAPRSTDPPPPRPPIPFRFTVECEGIVPPTKSGCDLFTEKPERTIIGSNKTFTVGEETRELLPIREERDVV</sequence>
<name>A0A0D8XQZ8_DICVI</name>
<accession>A0A0D8XQZ8</accession>
<keyword evidence="3" id="KW-1185">Reference proteome</keyword>
<evidence type="ECO:0000313" key="3">
    <source>
        <dbReference type="Proteomes" id="UP000053766"/>
    </source>
</evidence>